<protein>
    <submittedName>
        <fullName evidence="1">Uncharacterized protein</fullName>
    </submittedName>
</protein>
<gene>
    <name evidence="1" type="ORF">BAA01_04780</name>
</gene>
<comment type="caution">
    <text evidence="1">The sequence shown here is derived from an EMBL/GenBank/DDBJ whole genome shotgun (WGS) entry which is preliminary data.</text>
</comment>
<dbReference type="AlphaFoldDB" id="A0A1Y3PJQ1"/>
<organism evidence="1 2">
    <name type="scientific">Bacillus thermozeamaize</name>
    <dbReference type="NCBI Taxonomy" id="230954"/>
    <lineage>
        <taxon>Bacteria</taxon>
        <taxon>Bacillati</taxon>
        <taxon>Bacillota</taxon>
        <taxon>Bacilli</taxon>
        <taxon>Bacillales</taxon>
        <taxon>Bacillaceae</taxon>
        <taxon>Bacillus</taxon>
    </lineage>
</organism>
<accession>A0A1Y3PJQ1</accession>
<sequence length="89" mass="10733">MAEWVRRHHHDARSCGGLFFLYILPQRLRPFFLSHARSIYSFIKTEHRCPLTTIKWFPLPAEMKTTGRNENQKNFSAEFHVQHHNHRYG</sequence>
<name>A0A1Y3PJQ1_9BACI</name>
<evidence type="ECO:0000313" key="2">
    <source>
        <dbReference type="Proteomes" id="UP000196475"/>
    </source>
</evidence>
<dbReference type="Proteomes" id="UP000196475">
    <property type="component" value="Unassembled WGS sequence"/>
</dbReference>
<dbReference type="EMBL" id="LZRT01000072">
    <property type="protein sequence ID" value="OUM87590.1"/>
    <property type="molecule type" value="Genomic_DNA"/>
</dbReference>
<proteinExistence type="predicted"/>
<evidence type="ECO:0000313" key="1">
    <source>
        <dbReference type="EMBL" id="OUM87590.1"/>
    </source>
</evidence>
<reference evidence="2" key="1">
    <citation type="submission" date="2016-06" db="EMBL/GenBank/DDBJ databases">
        <authorList>
            <person name="Nascimento L."/>
            <person name="Pereira R.V."/>
            <person name="Martins L.F."/>
            <person name="Quaggio R.B."/>
            <person name="Silva A.M."/>
            <person name="Setubal J.C."/>
        </authorList>
    </citation>
    <scope>NUCLEOTIDE SEQUENCE [LARGE SCALE GENOMIC DNA]</scope>
</reference>